<feature type="transmembrane region" description="Helical" evidence="1">
    <location>
        <begin position="62"/>
        <end position="82"/>
    </location>
</feature>
<evidence type="ECO:0000313" key="4">
    <source>
        <dbReference type="Proteomes" id="UP000229336"/>
    </source>
</evidence>
<proteinExistence type="predicted"/>
<feature type="transmembrane region" description="Helical" evidence="1">
    <location>
        <begin position="174"/>
        <end position="196"/>
    </location>
</feature>
<feature type="transmembrane region" description="Helical" evidence="1">
    <location>
        <begin position="208"/>
        <end position="229"/>
    </location>
</feature>
<name>A0A2M7TRY5_9BACT</name>
<keyword evidence="1" id="KW-1133">Transmembrane helix</keyword>
<dbReference type="PANTHER" id="PTHR22911">
    <property type="entry name" value="ACYL-MALONYL CONDENSING ENZYME-RELATED"/>
    <property type="match status" value="1"/>
</dbReference>
<feature type="transmembrane region" description="Helical" evidence="1">
    <location>
        <begin position="142"/>
        <end position="162"/>
    </location>
</feature>
<keyword evidence="1" id="KW-0472">Membrane</keyword>
<dbReference type="InterPro" id="IPR000620">
    <property type="entry name" value="EamA_dom"/>
</dbReference>
<evidence type="ECO:0000256" key="1">
    <source>
        <dbReference type="SAM" id="Phobius"/>
    </source>
</evidence>
<feature type="transmembrane region" description="Helical" evidence="1">
    <location>
        <begin position="250"/>
        <end position="266"/>
    </location>
</feature>
<reference evidence="4" key="1">
    <citation type="submission" date="2017-09" db="EMBL/GenBank/DDBJ databases">
        <title>Depth-based differentiation of microbial function through sediment-hosted aquifers and enrichment of novel symbionts in the deep terrestrial subsurface.</title>
        <authorList>
            <person name="Probst A.J."/>
            <person name="Ladd B."/>
            <person name="Jarett J.K."/>
            <person name="Geller-Mcgrath D.E."/>
            <person name="Sieber C.M.K."/>
            <person name="Emerson J.B."/>
            <person name="Anantharaman K."/>
            <person name="Thomas B.C."/>
            <person name="Malmstrom R."/>
            <person name="Stieglmeier M."/>
            <person name="Klingl A."/>
            <person name="Woyke T."/>
            <person name="Ryan C.M."/>
            <person name="Banfield J.F."/>
        </authorList>
    </citation>
    <scope>NUCLEOTIDE SEQUENCE [LARGE SCALE GENOMIC DNA]</scope>
</reference>
<dbReference type="Proteomes" id="UP000229336">
    <property type="component" value="Unassembled WGS sequence"/>
</dbReference>
<dbReference type="EMBL" id="PFNX01000072">
    <property type="protein sequence ID" value="PIZ58212.1"/>
    <property type="molecule type" value="Genomic_DNA"/>
</dbReference>
<evidence type="ECO:0000313" key="3">
    <source>
        <dbReference type="EMBL" id="PIZ58212.1"/>
    </source>
</evidence>
<organism evidence="3 4">
    <name type="scientific">Candidatus Shapirobacteria bacterium CG_4_10_14_0_2_um_filter_40_12</name>
    <dbReference type="NCBI Taxonomy" id="1974871"/>
    <lineage>
        <taxon>Bacteria</taxon>
        <taxon>Candidatus Shapironibacteriota</taxon>
    </lineage>
</organism>
<feature type="transmembrane region" description="Helical" evidence="1">
    <location>
        <begin position="118"/>
        <end position="136"/>
    </location>
</feature>
<feature type="domain" description="EamA" evidence="2">
    <location>
        <begin position="1"/>
        <end position="133"/>
    </location>
</feature>
<dbReference type="GO" id="GO:0016020">
    <property type="term" value="C:membrane"/>
    <property type="evidence" value="ECO:0007669"/>
    <property type="project" value="InterPro"/>
</dbReference>
<gene>
    <name evidence="3" type="ORF">COY20_03975</name>
</gene>
<feature type="transmembrane region" description="Helical" evidence="1">
    <location>
        <begin position="31"/>
        <end position="50"/>
    </location>
</feature>
<dbReference type="SUPFAM" id="SSF103481">
    <property type="entry name" value="Multidrug resistance efflux transporter EmrE"/>
    <property type="match status" value="1"/>
</dbReference>
<accession>A0A2M7TRY5</accession>
<keyword evidence="1" id="KW-0812">Transmembrane</keyword>
<protein>
    <recommendedName>
        <fullName evidence="2">EamA domain-containing protein</fullName>
    </recommendedName>
</protein>
<dbReference type="Pfam" id="PF00892">
    <property type="entry name" value="EamA"/>
    <property type="match status" value="1"/>
</dbReference>
<dbReference type="AlphaFoldDB" id="A0A2M7TRY5"/>
<sequence length="267" mass="29637">MGILLALLSAFFAFSWRITVRTKLKPSSNDFAFTVLVDFFAALTMALFIPFFGIRFPADTDLLGLFLVSVVLSAIGDYLLVFATKNADTADTSILMPLSNIWVLLLAFIFLKETLSFWKIIGVGMVVLGSIVALSHRKKITLNKGIIATFIYGFFITGTILIDKGISNNFSLPVYGAIFYFLSSGVLTLLAGRGSLKKIAKEWRINRWWTAAVGAQWALFSLTLLFAYTREEASRVVPIMREKQRMWQKIFGSIIVTGGALVLAYLG</sequence>
<dbReference type="PANTHER" id="PTHR22911:SF137">
    <property type="entry name" value="SOLUTE CARRIER FAMILY 35 MEMBER G2-RELATED"/>
    <property type="match status" value="1"/>
</dbReference>
<dbReference type="InterPro" id="IPR037185">
    <property type="entry name" value="EmrE-like"/>
</dbReference>
<comment type="caution">
    <text evidence="3">The sequence shown here is derived from an EMBL/GenBank/DDBJ whole genome shotgun (WGS) entry which is preliminary data.</text>
</comment>
<evidence type="ECO:0000259" key="2">
    <source>
        <dbReference type="Pfam" id="PF00892"/>
    </source>
</evidence>
<feature type="transmembrane region" description="Helical" evidence="1">
    <location>
        <begin position="94"/>
        <end position="111"/>
    </location>
</feature>